<gene>
    <name evidence="9" type="ORF">HHL28_03065</name>
</gene>
<evidence type="ECO:0000256" key="4">
    <source>
        <dbReference type="ARBA" id="ARBA00022692"/>
    </source>
</evidence>
<dbReference type="SUPFAM" id="SSF161098">
    <property type="entry name" value="MetI-like"/>
    <property type="match status" value="1"/>
</dbReference>
<sequence length="252" mass="27217">MKGMDRRPWTALSILALLGIWAAAAAIAASPTLPGPLAVGEALVAEAANGKLFYHLGLTLWRVAASFALAMSIGVALGILMGRFRTADDILGPWLVLTLNVPALVVVVLAYVWLGLTEAAAIAAVAVNKIPNVVVQVRSGARSLDEGLMDMARAYRLSRYDTLRHVVLPQLAPYMMAAARNGLALIWKIVLLVELLGRSNGVGFQIHMFFQLFDIARLLAYTFAFVAVAQLLELALLAPVERHAARWRTARP</sequence>
<keyword evidence="10" id="KW-1185">Reference proteome</keyword>
<dbReference type="GO" id="GO:0005886">
    <property type="term" value="C:plasma membrane"/>
    <property type="evidence" value="ECO:0007669"/>
    <property type="project" value="UniProtKB-SubCell"/>
</dbReference>
<keyword evidence="2 7" id="KW-0813">Transport</keyword>
<evidence type="ECO:0000256" key="1">
    <source>
        <dbReference type="ARBA" id="ARBA00004651"/>
    </source>
</evidence>
<dbReference type="KEGG" id="acru:HHL28_03065"/>
<proteinExistence type="inferred from homology"/>
<dbReference type="EMBL" id="CP051775">
    <property type="protein sequence ID" value="QJE72214.1"/>
    <property type="molecule type" value="Genomic_DNA"/>
</dbReference>
<feature type="transmembrane region" description="Helical" evidence="7">
    <location>
        <begin position="94"/>
        <end position="114"/>
    </location>
</feature>
<dbReference type="CDD" id="cd06261">
    <property type="entry name" value="TM_PBP2"/>
    <property type="match status" value="1"/>
</dbReference>
<evidence type="ECO:0000256" key="7">
    <source>
        <dbReference type="RuleBase" id="RU363032"/>
    </source>
</evidence>
<evidence type="ECO:0000313" key="10">
    <source>
        <dbReference type="Proteomes" id="UP000501891"/>
    </source>
</evidence>
<feature type="transmembrane region" description="Helical" evidence="7">
    <location>
        <begin position="218"/>
        <end position="238"/>
    </location>
</feature>
<keyword evidence="4 7" id="KW-0812">Transmembrane</keyword>
<dbReference type="Gene3D" id="1.10.3720.10">
    <property type="entry name" value="MetI-like"/>
    <property type="match status" value="1"/>
</dbReference>
<evidence type="ECO:0000313" key="9">
    <source>
        <dbReference type="EMBL" id="QJE72214.1"/>
    </source>
</evidence>
<accession>A0A858R498</accession>
<keyword evidence="5 7" id="KW-1133">Transmembrane helix</keyword>
<organism evidence="9 10">
    <name type="scientific">Aerophototrophica crusticola</name>
    <dbReference type="NCBI Taxonomy" id="1709002"/>
    <lineage>
        <taxon>Bacteria</taxon>
        <taxon>Pseudomonadati</taxon>
        <taxon>Pseudomonadota</taxon>
        <taxon>Alphaproteobacteria</taxon>
        <taxon>Rhodospirillales</taxon>
        <taxon>Rhodospirillaceae</taxon>
        <taxon>Aerophototrophica</taxon>
    </lineage>
</organism>
<dbReference type="PROSITE" id="PS50928">
    <property type="entry name" value="ABC_TM1"/>
    <property type="match status" value="1"/>
</dbReference>
<dbReference type="Proteomes" id="UP000501891">
    <property type="component" value="Chromosome"/>
</dbReference>
<dbReference type="InterPro" id="IPR035906">
    <property type="entry name" value="MetI-like_sf"/>
</dbReference>
<keyword evidence="6 7" id="KW-0472">Membrane</keyword>
<reference evidence="9" key="1">
    <citation type="submission" date="2020-04" db="EMBL/GenBank/DDBJ databases">
        <title>A desert anoxygenic phototrophic bacterium fixes CO2 using RubisCO under aerobic conditions.</title>
        <authorList>
            <person name="Tang K."/>
        </authorList>
    </citation>
    <scope>NUCLEOTIDE SEQUENCE [LARGE SCALE GENOMIC DNA]</scope>
    <source>
        <strain evidence="9">MIMtkB3</strain>
    </source>
</reference>
<evidence type="ECO:0000256" key="3">
    <source>
        <dbReference type="ARBA" id="ARBA00022475"/>
    </source>
</evidence>
<name>A0A858R498_9PROT</name>
<evidence type="ECO:0000256" key="5">
    <source>
        <dbReference type="ARBA" id="ARBA00022989"/>
    </source>
</evidence>
<evidence type="ECO:0000256" key="6">
    <source>
        <dbReference type="ARBA" id="ARBA00023136"/>
    </source>
</evidence>
<feature type="domain" description="ABC transmembrane type-1" evidence="8">
    <location>
        <begin position="56"/>
        <end position="238"/>
    </location>
</feature>
<dbReference type="Pfam" id="PF00528">
    <property type="entry name" value="BPD_transp_1"/>
    <property type="match status" value="1"/>
</dbReference>
<keyword evidence="3" id="KW-1003">Cell membrane</keyword>
<feature type="transmembrane region" description="Helical" evidence="7">
    <location>
        <begin position="52"/>
        <end position="82"/>
    </location>
</feature>
<evidence type="ECO:0000259" key="8">
    <source>
        <dbReference type="PROSITE" id="PS50928"/>
    </source>
</evidence>
<dbReference type="InterPro" id="IPR000515">
    <property type="entry name" value="MetI-like"/>
</dbReference>
<comment type="similarity">
    <text evidence="7">Belongs to the binding-protein-dependent transport system permease family.</text>
</comment>
<comment type="subcellular location">
    <subcellularLocation>
        <location evidence="1 7">Cell membrane</location>
        <topology evidence="1 7">Multi-pass membrane protein</topology>
    </subcellularLocation>
</comment>
<dbReference type="AlphaFoldDB" id="A0A858R498"/>
<dbReference type="GO" id="GO:0055085">
    <property type="term" value="P:transmembrane transport"/>
    <property type="evidence" value="ECO:0007669"/>
    <property type="project" value="InterPro"/>
</dbReference>
<dbReference type="PANTHER" id="PTHR30151:SF38">
    <property type="entry name" value="ALIPHATIC SULFONATES TRANSPORT PERMEASE PROTEIN SSUC-RELATED"/>
    <property type="match status" value="1"/>
</dbReference>
<evidence type="ECO:0000256" key="2">
    <source>
        <dbReference type="ARBA" id="ARBA00022448"/>
    </source>
</evidence>
<protein>
    <submittedName>
        <fullName evidence="9">ABC transporter permease subunit</fullName>
    </submittedName>
</protein>
<dbReference type="PANTHER" id="PTHR30151">
    <property type="entry name" value="ALKANE SULFONATE ABC TRANSPORTER-RELATED, MEMBRANE SUBUNIT"/>
    <property type="match status" value="1"/>
</dbReference>